<dbReference type="Gramene" id="Ma04_t13020.1">
    <property type="protein sequence ID" value="Ma04_p13020.1"/>
    <property type="gene ID" value="Ma04_g13020"/>
</dbReference>
<dbReference type="Proteomes" id="UP000012960">
    <property type="component" value="Unplaced"/>
</dbReference>
<protein>
    <submittedName>
        <fullName evidence="1">Uncharacterized protein</fullName>
    </submittedName>
</protein>
<dbReference type="EnsemblPlants" id="Ma04_t13020.1">
    <property type="protein sequence ID" value="Ma04_p13020.1"/>
    <property type="gene ID" value="Ma04_g13020"/>
</dbReference>
<accession>A0A804IP64</accession>
<sequence>MLKGKRLRDEKGDASQTPLMFVLI</sequence>
<name>A0A804IP64_MUSAM</name>
<keyword evidence="2" id="KW-1185">Reference proteome</keyword>
<organism evidence="1 2">
    <name type="scientific">Musa acuminata subsp. malaccensis</name>
    <name type="common">Wild banana</name>
    <name type="synonym">Musa malaccensis</name>
    <dbReference type="NCBI Taxonomy" id="214687"/>
    <lineage>
        <taxon>Eukaryota</taxon>
        <taxon>Viridiplantae</taxon>
        <taxon>Streptophyta</taxon>
        <taxon>Embryophyta</taxon>
        <taxon>Tracheophyta</taxon>
        <taxon>Spermatophyta</taxon>
        <taxon>Magnoliopsida</taxon>
        <taxon>Liliopsida</taxon>
        <taxon>Zingiberales</taxon>
        <taxon>Musaceae</taxon>
        <taxon>Musa</taxon>
    </lineage>
</organism>
<dbReference type="InParanoid" id="A0A804IP64"/>
<evidence type="ECO:0000313" key="2">
    <source>
        <dbReference type="Proteomes" id="UP000012960"/>
    </source>
</evidence>
<dbReference type="AlphaFoldDB" id="A0A804IP64"/>
<proteinExistence type="predicted"/>
<evidence type="ECO:0000313" key="1">
    <source>
        <dbReference type="EnsemblPlants" id="Ma04_p13020.1"/>
    </source>
</evidence>
<reference evidence="1" key="1">
    <citation type="submission" date="2021-05" db="UniProtKB">
        <authorList>
            <consortium name="EnsemblPlants"/>
        </authorList>
    </citation>
    <scope>IDENTIFICATION</scope>
    <source>
        <strain evidence="1">subsp. malaccensis</strain>
    </source>
</reference>